<gene>
    <name evidence="4" type="ORF">QBC40DRAFT_338880</name>
</gene>
<keyword evidence="5" id="KW-1185">Reference proteome</keyword>
<protein>
    <recommendedName>
        <fullName evidence="3">SET domain-containing protein</fullName>
    </recommendedName>
</protein>
<comment type="caution">
    <text evidence="4">The sequence shown here is derived from an EMBL/GenBank/DDBJ whole genome shotgun (WGS) entry which is preliminary data.</text>
</comment>
<dbReference type="EMBL" id="MU863904">
    <property type="protein sequence ID" value="KAK4201685.1"/>
    <property type="molecule type" value="Genomic_DNA"/>
</dbReference>
<dbReference type="Proteomes" id="UP001303160">
    <property type="component" value="Unassembled WGS sequence"/>
</dbReference>
<dbReference type="InterPro" id="IPR046341">
    <property type="entry name" value="SET_dom_sf"/>
</dbReference>
<evidence type="ECO:0000313" key="4">
    <source>
        <dbReference type="EMBL" id="KAK4201685.1"/>
    </source>
</evidence>
<dbReference type="SUPFAM" id="SSF48452">
    <property type="entry name" value="TPR-like"/>
    <property type="match status" value="1"/>
</dbReference>
<dbReference type="PANTHER" id="PTHR47332:SF6">
    <property type="entry name" value="SET DOMAIN-CONTAINING PROTEIN"/>
    <property type="match status" value="1"/>
</dbReference>
<keyword evidence="2" id="KW-0732">Signal</keyword>
<feature type="chain" id="PRO_5042818108" description="SET domain-containing protein" evidence="2">
    <location>
        <begin position="35"/>
        <end position="447"/>
    </location>
</feature>
<evidence type="ECO:0000313" key="5">
    <source>
        <dbReference type="Proteomes" id="UP001303160"/>
    </source>
</evidence>
<accession>A0AAN7AY89</accession>
<feature type="region of interest" description="Disordered" evidence="1">
    <location>
        <begin position="31"/>
        <end position="52"/>
    </location>
</feature>
<name>A0AAN7AY89_9PEZI</name>
<dbReference type="InterPro" id="IPR011990">
    <property type="entry name" value="TPR-like_helical_dom_sf"/>
</dbReference>
<dbReference type="Gene3D" id="1.25.40.10">
    <property type="entry name" value="Tetratricopeptide repeat domain"/>
    <property type="match status" value="1"/>
</dbReference>
<reference evidence="4" key="1">
    <citation type="journal article" date="2023" name="Mol. Phylogenet. Evol.">
        <title>Genome-scale phylogeny and comparative genomics of the fungal order Sordariales.</title>
        <authorList>
            <person name="Hensen N."/>
            <person name="Bonometti L."/>
            <person name="Westerberg I."/>
            <person name="Brannstrom I.O."/>
            <person name="Guillou S."/>
            <person name="Cros-Aarteil S."/>
            <person name="Calhoun S."/>
            <person name="Haridas S."/>
            <person name="Kuo A."/>
            <person name="Mondo S."/>
            <person name="Pangilinan J."/>
            <person name="Riley R."/>
            <person name="LaButti K."/>
            <person name="Andreopoulos B."/>
            <person name="Lipzen A."/>
            <person name="Chen C."/>
            <person name="Yan M."/>
            <person name="Daum C."/>
            <person name="Ng V."/>
            <person name="Clum A."/>
            <person name="Steindorff A."/>
            <person name="Ohm R.A."/>
            <person name="Martin F."/>
            <person name="Silar P."/>
            <person name="Natvig D.O."/>
            <person name="Lalanne C."/>
            <person name="Gautier V."/>
            <person name="Ament-Velasquez S.L."/>
            <person name="Kruys A."/>
            <person name="Hutchinson M.I."/>
            <person name="Powell A.J."/>
            <person name="Barry K."/>
            <person name="Miller A.N."/>
            <person name="Grigoriev I.V."/>
            <person name="Debuchy R."/>
            <person name="Gladieux P."/>
            <person name="Hiltunen Thoren M."/>
            <person name="Johannesson H."/>
        </authorList>
    </citation>
    <scope>NUCLEOTIDE SEQUENCE</scope>
    <source>
        <strain evidence="4">CBS 315.58</strain>
    </source>
</reference>
<sequence length="447" mass="50128">MFPTHNRRKSAPLPPLRWTLTTFSLLSTTSLAGAGSTHNPKSQCPSSPPPSLKPHHLLSSFCLLPNPPSLVETISSSSHIDISPWTHPPICELTNDRGGQYCTYTNSHHGHRGWSIVTTPTRAADVASWFLDLPLPVNGDSKKKKWEVVEIPGKGKGVVARERIEQWEELIVDYATLVVDVGFTVEVDALRGYKLLHKAVEQMGDGGTGVMELGKSSEYAQDVVEDVLRTNAFSTRVGEGDFMAVYPTVSVILSSLNARHVISNKADKNQNSAYTRFVQESLQVSIAASKTILPGEEITISYLTLGKTSSERAHLLKRWGFTCSCPLCTSSPEEIAASDHRRKEIAKLQDHAIRAFQANKPYQALRLTRQILPLLPKEELFPLESEQLENMSRIYWVLNDMENAERYAKESLEVLARQGYIKSVEGWMVRRMWERFEEEEGPRGVRY</sequence>
<organism evidence="4 5">
    <name type="scientific">Triangularia verruculosa</name>
    <dbReference type="NCBI Taxonomy" id="2587418"/>
    <lineage>
        <taxon>Eukaryota</taxon>
        <taxon>Fungi</taxon>
        <taxon>Dikarya</taxon>
        <taxon>Ascomycota</taxon>
        <taxon>Pezizomycotina</taxon>
        <taxon>Sordariomycetes</taxon>
        <taxon>Sordariomycetidae</taxon>
        <taxon>Sordariales</taxon>
        <taxon>Podosporaceae</taxon>
        <taxon>Triangularia</taxon>
    </lineage>
</organism>
<dbReference type="InterPro" id="IPR001214">
    <property type="entry name" value="SET_dom"/>
</dbReference>
<evidence type="ECO:0000256" key="1">
    <source>
        <dbReference type="SAM" id="MobiDB-lite"/>
    </source>
</evidence>
<proteinExistence type="predicted"/>
<dbReference type="CDD" id="cd20071">
    <property type="entry name" value="SET_SMYD"/>
    <property type="match status" value="1"/>
</dbReference>
<feature type="compositionally biased region" description="Low complexity" evidence="1">
    <location>
        <begin position="31"/>
        <end position="45"/>
    </location>
</feature>
<dbReference type="InterPro" id="IPR053185">
    <property type="entry name" value="SET_domain_protein"/>
</dbReference>
<dbReference type="AlphaFoldDB" id="A0AAN7AY89"/>
<reference evidence="4" key="2">
    <citation type="submission" date="2023-05" db="EMBL/GenBank/DDBJ databases">
        <authorList>
            <consortium name="Lawrence Berkeley National Laboratory"/>
            <person name="Steindorff A."/>
            <person name="Hensen N."/>
            <person name="Bonometti L."/>
            <person name="Westerberg I."/>
            <person name="Brannstrom I.O."/>
            <person name="Guillou S."/>
            <person name="Cros-Aarteil S."/>
            <person name="Calhoun S."/>
            <person name="Haridas S."/>
            <person name="Kuo A."/>
            <person name="Mondo S."/>
            <person name="Pangilinan J."/>
            <person name="Riley R."/>
            <person name="Labutti K."/>
            <person name="Andreopoulos B."/>
            <person name="Lipzen A."/>
            <person name="Chen C."/>
            <person name="Yanf M."/>
            <person name="Daum C."/>
            <person name="Ng V."/>
            <person name="Clum A."/>
            <person name="Ohm R."/>
            <person name="Martin F."/>
            <person name="Silar P."/>
            <person name="Natvig D."/>
            <person name="Lalanne C."/>
            <person name="Gautier V."/>
            <person name="Ament-Velasquez S.L."/>
            <person name="Kruys A."/>
            <person name="Hutchinson M.I."/>
            <person name="Powell A.J."/>
            <person name="Barry K."/>
            <person name="Miller A.N."/>
            <person name="Grigoriev I.V."/>
            <person name="Debuchy R."/>
            <person name="Gladieux P."/>
            <person name="Thoren M.H."/>
            <person name="Johannesson H."/>
        </authorList>
    </citation>
    <scope>NUCLEOTIDE SEQUENCE</scope>
    <source>
        <strain evidence="4">CBS 315.58</strain>
    </source>
</reference>
<feature type="domain" description="SET" evidence="3">
    <location>
        <begin position="144"/>
        <end position="303"/>
    </location>
</feature>
<dbReference type="PROSITE" id="PS50280">
    <property type="entry name" value="SET"/>
    <property type="match status" value="1"/>
</dbReference>
<dbReference type="PANTHER" id="PTHR47332">
    <property type="entry name" value="SET DOMAIN-CONTAINING PROTEIN 5"/>
    <property type="match status" value="1"/>
</dbReference>
<feature type="signal peptide" evidence="2">
    <location>
        <begin position="1"/>
        <end position="34"/>
    </location>
</feature>
<evidence type="ECO:0000259" key="3">
    <source>
        <dbReference type="PROSITE" id="PS50280"/>
    </source>
</evidence>
<dbReference type="Gene3D" id="2.170.270.10">
    <property type="entry name" value="SET domain"/>
    <property type="match status" value="1"/>
</dbReference>
<dbReference type="SUPFAM" id="SSF82199">
    <property type="entry name" value="SET domain"/>
    <property type="match status" value="1"/>
</dbReference>
<evidence type="ECO:0000256" key="2">
    <source>
        <dbReference type="SAM" id="SignalP"/>
    </source>
</evidence>